<reference evidence="1" key="1">
    <citation type="submission" date="2018-02" db="EMBL/GenBank/DDBJ databases">
        <title>Rhizophora mucronata_Transcriptome.</title>
        <authorList>
            <person name="Meera S.P."/>
            <person name="Sreeshan A."/>
            <person name="Augustine A."/>
        </authorList>
    </citation>
    <scope>NUCLEOTIDE SEQUENCE</scope>
    <source>
        <tissue evidence="1">Leaf</tissue>
    </source>
</reference>
<dbReference type="EMBL" id="GGEC01043972">
    <property type="protein sequence ID" value="MBX24456.1"/>
    <property type="molecule type" value="Transcribed_RNA"/>
</dbReference>
<proteinExistence type="predicted"/>
<accession>A0A2P2M2J9</accession>
<name>A0A2P2M2J9_RHIMU</name>
<sequence length="55" mass="6136">MERQAVSNGKDEIAVSLNTYTLRLISENPIDLRHNPRLSVIVQTLSAYLVVKVGI</sequence>
<evidence type="ECO:0000313" key="1">
    <source>
        <dbReference type="EMBL" id="MBX24456.1"/>
    </source>
</evidence>
<dbReference type="AlphaFoldDB" id="A0A2P2M2J9"/>
<organism evidence="1">
    <name type="scientific">Rhizophora mucronata</name>
    <name type="common">Asiatic mangrove</name>
    <dbReference type="NCBI Taxonomy" id="61149"/>
    <lineage>
        <taxon>Eukaryota</taxon>
        <taxon>Viridiplantae</taxon>
        <taxon>Streptophyta</taxon>
        <taxon>Embryophyta</taxon>
        <taxon>Tracheophyta</taxon>
        <taxon>Spermatophyta</taxon>
        <taxon>Magnoliopsida</taxon>
        <taxon>eudicotyledons</taxon>
        <taxon>Gunneridae</taxon>
        <taxon>Pentapetalae</taxon>
        <taxon>rosids</taxon>
        <taxon>fabids</taxon>
        <taxon>Malpighiales</taxon>
        <taxon>Rhizophoraceae</taxon>
        <taxon>Rhizophora</taxon>
    </lineage>
</organism>
<protein>
    <submittedName>
        <fullName evidence="1">Uncharacterized protein</fullName>
    </submittedName>
</protein>